<feature type="domain" description="Response regulatory" evidence="13">
    <location>
        <begin position="22"/>
        <end position="136"/>
    </location>
</feature>
<dbReference type="Gene3D" id="3.40.50.300">
    <property type="entry name" value="P-loop containing nucleotide triphosphate hydrolases"/>
    <property type="match status" value="1"/>
</dbReference>
<evidence type="ECO:0000256" key="7">
    <source>
        <dbReference type="ARBA" id="ARBA00023015"/>
    </source>
</evidence>
<dbReference type="InterPro" id="IPR002197">
    <property type="entry name" value="HTH_Fis"/>
</dbReference>
<dbReference type="SMART" id="SM00382">
    <property type="entry name" value="AAA"/>
    <property type="match status" value="1"/>
</dbReference>
<dbReference type="GO" id="GO:0000160">
    <property type="term" value="P:phosphorelay signal transduction system"/>
    <property type="evidence" value="ECO:0007669"/>
    <property type="project" value="UniProtKB-KW"/>
</dbReference>
<dbReference type="AlphaFoldDB" id="A0A7G8BPD9"/>
<evidence type="ECO:0000256" key="8">
    <source>
        <dbReference type="ARBA" id="ARBA00023125"/>
    </source>
</evidence>
<dbReference type="Gene3D" id="1.10.10.60">
    <property type="entry name" value="Homeodomain-like"/>
    <property type="match status" value="1"/>
</dbReference>
<keyword evidence="9" id="KW-0010">Activator</keyword>
<comment type="subcellular location">
    <subcellularLocation>
        <location evidence="1">Cytoplasm</location>
    </subcellularLocation>
</comment>
<dbReference type="RefSeq" id="WP_186746562.1">
    <property type="nucleotide sequence ID" value="NZ_CP060394.1"/>
</dbReference>
<dbReference type="GO" id="GO:0043565">
    <property type="term" value="F:sequence-specific DNA binding"/>
    <property type="evidence" value="ECO:0007669"/>
    <property type="project" value="InterPro"/>
</dbReference>
<evidence type="ECO:0000256" key="2">
    <source>
        <dbReference type="ARBA" id="ARBA00022490"/>
    </source>
</evidence>
<dbReference type="CDD" id="cd00009">
    <property type="entry name" value="AAA"/>
    <property type="match status" value="1"/>
</dbReference>
<feature type="modified residue" description="4-aspartylphosphate" evidence="11">
    <location>
        <position position="71"/>
    </location>
</feature>
<keyword evidence="15" id="KW-1185">Reference proteome</keyword>
<dbReference type="InterPro" id="IPR011006">
    <property type="entry name" value="CheY-like_superfamily"/>
</dbReference>
<dbReference type="InterPro" id="IPR027417">
    <property type="entry name" value="P-loop_NTPase"/>
</dbReference>
<reference evidence="14 15" key="1">
    <citation type="submission" date="2020-08" db="EMBL/GenBank/DDBJ databases">
        <title>Edaphobacter telluris sp. nov. and Acidobacterium dinghuensis sp. nov., two acidobacteria isolated from forest soil.</title>
        <authorList>
            <person name="Fu J."/>
            <person name="Qiu L."/>
        </authorList>
    </citation>
    <scope>NUCLEOTIDE SEQUENCE [LARGE SCALE GENOMIC DNA]</scope>
    <source>
        <strain evidence="14">4Y35</strain>
    </source>
</reference>
<gene>
    <name evidence="14" type="ORF">H7849_11250</name>
</gene>
<dbReference type="PANTHER" id="PTHR32071">
    <property type="entry name" value="TRANSCRIPTIONAL REGULATORY PROTEIN"/>
    <property type="match status" value="1"/>
</dbReference>
<dbReference type="SMART" id="SM00448">
    <property type="entry name" value="REC"/>
    <property type="match status" value="1"/>
</dbReference>
<dbReference type="SUPFAM" id="SSF52172">
    <property type="entry name" value="CheY-like"/>
    <property type="match status" value="1"/>
</dbReference>
<evidence type="ECO:0000256" key="5">
    <source>
        <dbReference type="ARBA" id="ARBA00022840"/>
    </source>
</evidence>
<sequence length="478" mass="53575">MSEGTLAAPPSTMSTQSERAHRILIIDDEASIRESLETLLTIEGYVVETAPEGESGLDRIDRSSYDLVLLDLALPGKNGLEVLQLIRERSPDLPVIMITAFGTVDNVVEAIRTGAQNFVQKPWDNEKLLADIRSAIARYHAEEENIQLKRALKQRYNFENIVGKSEAMLRIFDLVAQVAPSRSTVLIQGESGTGKELIAKALHANSPRRDKPFVPVNTGAMPSELLESTLFGHVKGAFTSAIATKKGLFEVANGGTLFLDEIATMGMDTQAKILRVLQDRRFMQLGGIQEIQVDVRIIAATNIDLRHAVRDGKFREDLYYRLNVITVDLPPLRSRREDIPLLATHFLKHFSEENTLSLRSLSSDAIRALVDYDWPGNVRELENIIERGVVLSSSQTINSDLLPGHLTGRSYSSSLLEHNPNASLFDIIEDIERRIIVDKLEHCNWNQTEAAEQFRIPLSTLNQKIKRLNIEIKKRVKE</sequence>
<dbReference type="GO" id="GO:0005524">
    <property type="term" value="F:ATP binding"/>
    <property type="evidence" value="ECO:0007669"/>
    <property type="project" value="UniProtKB-KW"/>
</dbReference>
<keyword evidence="3 11" id="KW-0597">Phosphoprotein</keyword>
<evidence type="ECO:0000256" key="3">
    <source>
        <dbReference type="ARBA" id="ARBA00022553"/>
    </source>
</evidence>
<dbReference type="PROSITE" id="PS00688">
    <property type="entry name" value="SIGMA54_INTERACT_3"/>
    <property type="match status" value="1"/>
</dbReference>
<dbReference type="Gene3D" id="1.10.8.60">
    <property type="match status" value="1"/>
</dbReference>
<evidence type="ECO:0000259" key="13">
    <source>
        <dbReference type="PROSITE" id="PS50110"/>
    </source>
</evidence>
<name>A0A7G8BPD9_9BACT</name>
<dbReference type="PROSITE" id="PS00676">
    <property type="entry name" value="SIGMA54_INTERACT_2"/>
    <property type="match status" value="1"/>
</dbReference>
<evidence type="ECO:0000256" key="10">
    <source>
        <dbReference type="ARBA" id="ARBA00023163"/>
    </source>
</evidence>
<dbReference type="Pfam" id="PF00072">
    <property type="entry name" value="Response_reg"/>
    <property type="match status" value="1"/>
</dbReference>
<evidence type="ECO:0000256" key="11">
    <source>
        <dbReference type="PROSITE-ProRule" id="PRU00169"/>
    </source>
</evidence>
<dbReference type="SUPFAM" id="SSF46689">
    <property type="entry name" value="Homeodomain-like"/>
    <property type="match status" value="1"/>
</dbReference>
<dbReference type="InterPro" id="IPR025662">
    <property type="entry name" value="Sigma_54_int_dom_ATP-bd_1"/>
</dbReference>
<dbReference type="FunFam" id="3.40.50.300:FF:000006">
    <property type="entry name" value="DNA-binding transcriptional regulator NtrC"/>
    <property type="match status" value="1"/>
</dbReference>
<evidence type="ECO:0000256" key="1">
    <source>
        <dbReference type="ARBA" id="ARBA00004496"/>
    </source>
</evidence>
<dbReference type="FunFam" id="1.10.8.60:FF:000014">
    <property type="entry name" value="DNA-binding transcriptional regulator NtrC"/>
    <property type="match status" value="1"/>
</dbReference>
<dbReference type="GO" id="GO:0005737">
    <property type="term" value="C:cytoplasm"/>
    <property type="evidence" value="ECO:0007669"/>
    <property type="project" value="UniProtKB-SubCell"/>
</dbReference>
<dbReference type="EMBL" id="CP060394">
    <property type="protein sequence ID" value="QNI34409.1"/>
    <property type="molecule type" value="Genomic_DNA"/>
</dbReference>
<dbReference type="InterPro" id="IPR025944">
    <property type="entry name" value="Sigma_54_int_dom_CS"/>
</dbReference>
<dbReference type="InterPro" id="IPR001789">
    <property type="entry name" value="Sig_transdc_resp-reg_receiver"/>
</dbReference>
<dbReference type="Proteomes" id="UP000515312">
    <property type="component" value="Chromosome"/>
</dbReference>
<evidence type="ECO:0000313" key="15">
    <source>
        <dbReference type="Proteomes" id="UP000515312"/>
    </source>
</evidence>
<dbReference type="PROSITE" id="PS50045">
    <property type="entry name" value="SIGMA54_INTERACT_4"/>
    <property type="match status" value="1"/>
</dbReference>
<dbReference type="FunFam" id="3.40.50.2300:FF:000018">
    <property type="entry name" value="DNA-binding transcriptional regulator NtrC"/>
    <property type="match status" value="1"/>
</dbReference>
<dbReference type="Pfam" id="PF02954">
    <property type="entry name" value="HTH_8"/>
    <property type="match status" value="1"/>
</dbReference>
<keyword evidence="7" id="KW-0805">Transcription regulation</keyword>
<keyword evidence="5" id="KW-0067">ATP-binding</keyword>
<evidence type="ECO:0000259" key="12">
    <source>
        <dbReference type="PROSITE" id="PS50045"/>
    </source>
</evidence>
<dbReference type="SUPFAM" id="SSF52540">
    <property type="entry name" value="P-loop containing nucleoside triphosphate hydrolases"/>
    <property type="match status" value="1"/>
</dbReference>
<keyword evidence="2" id="KW-0963">Cytoplasm</keyword>
<keyword evidence="6" id="KW-0902">Two-component regulatory system</keyword>
<keyword evidence="10" id="KW-0804">Transcription</keyword>
<keyword evidence="8" id="KW-0238">DNA-binding</keyword>
<dbReference type="PROSITE" id="PS00675">
    <property type="entry name" value="SIGMA54_INTERACT_1"/>
    <property type="match status" value="1"/>
</dbReference>
<dbReference type="InterPro" id="IPR025943">
    <property type="entry name" value="Sigma_54_int_dom_ATP-bd_2"/>
</dbReference>
<keyword evidence="4" id="KW-0547">Nucleotide-binding</keyword>
<protein>
    <submittedName>
        <fullName evidence="14">Sigma-54-dependent Fis family transcriptional regulator</fullName>
    </submittedName>
</protein>
<dbReference type="Pfam" id="PF00158">
    <property type="entry name" value="Sigma54_activat"/>
    <property type="match status" value="1"/>
</dbReference>
<dbReference type="PROSITE" id="PS50110">
    <property type="entry name" value="RESPONSE_REGULATORY"/>
    <property type="match status" value="1"/>
</dbReference>
<dbReference type="InterPro" id="IPR003593">
    <property type="entry name" value="AAA+_ATPase"/>
</dbReference>
<dbReference type="InterPro" id="IPR002078">
    <property type="entry name" value="Sigma_54_int"/>
</dbReference>
<feature type="domain" description="Sigma-54 factor interaction" evidence="12">
    <location>
        <begin position="161"/>
        <end position="390"/>
    </location>
</feature>
<dbReference type="KEGG" id="adin:H7849_11250"/>
<evidence type="ECO:0000313" key="14">
    <source>
        <dbReference type="EMBL" id="QNI34409.1"/>
    </source>
</evidence>
<dbReference type="InterPro" id="IPR009057">
    <property type="entry name" value="Homeodomain-like_sf"/>
</dbReference>
<dbReference type="Gene3D" id="3.40.50.2300">
    <property type="match status" value="1"/>
</dbReference>
<evidence type="ECO:0000256" key="4">
    <source>
        <dbReference type="ARBA" id="ARBA00022741"/>
    </source>
</evidence>
<dbReference type="InterPro" id="IPR058031">
    <property type="entry name" value="AAA_lid_NorR"/>
</dbReference>
<proteinExistence type="predicted"/>
<accession>A0A7G8BPD9</accession>
<dbReference type="GO" id="GO:0006355">
    <property type="term" value="P:regulation of DNA-templated transcription"/>
    <property type="evidence" value="ECO:0007669"/>
    <property type="project" value="InterPro"/>
</dbReference>
<dbReference type="PRINTS" id="PR01590">
    <property type="entry name" value="HTHFIS"/>
</dbReference>
<evidence type="ECO:0000256" key="9">
    <source>
        <dbReference type="ARBA" id="ARBA00023159"/>
    </source>
</evidence>
<dbReference type="Pfam" id="PF25601">
    <property type="entry name" value="AAA_lid_14"/>
    <property type="match status" value="1"/>
</dbReference>
<evidence type="ECO:0000256" key="6">
    <source>
        <dbReference type="ARBA" id="ARBA00023012"/>
    </source>
</evidence>
<organism evidence="14 15">
    <name type="scientific">Alloacidobacterium dinghuense</name>
    <dbReference type="NCBI Taxonomy" id="2763107"/>
    <lineage>
        <taxon>Bacteria</taxon>
        <taxon>Pseudomonadati</taxon>
        <taxon>Acidobacteriota</taxon>
        <taxon>Terriglobia</taxon>
        <taxon>Terriglobales</taxon>
        <taxon>Acidobacteriaceae</taxon>
        <taxon>Alloacidobacterium</taxon>
    </lineage>
</organism>